<dbReference type="AlphaFoldDB" id="H6N5H4"/>
<dbReference type="HOGENOM" id="CLU_140930_1_0_14"/>
<dbReference type="Gene3D" id="3.30.1310.10">
    <property type="entry name" value="Nucleoid-associated protein YbaB-like domain"/>
    <property type="match status" value="1"/>
</dbReference>
<sequence length="99" mass="10959">MDQRMLQKLLADAQKGKKLLDKRMAEIESTTFNVSVGGNLINLSANGKYEILSCTISPDALADVETLQDLVVSAFNELVKKVQEEVQKVEASFVPKMPF</sequence>
<dbReference type="EMBL" id="CP003199">
    <property type="protein sequence ID" value="AEW44934.1"/>
    <property type="molecule type" value="Genomic_DNA"/>
</dbReference>
<protein>
    <recommendedName>
        <fullName evidence="3">Nucleoid-associated protein</fullName>
    </recommendedName>
</protein>
<keyword evidence="2" id="KW-1185">Reference proteome</keyword>
<dbReference type="NCBIfam" id="TIGR00103">
    <property type="entry name" value="DNA_YbaB_EbfC"/>
    <property type="match status" value="1"/>
</dbReference>
<organism evidence="1 2">
    <name type="scientific">Mycoplasma haemocanis (strain Illinois)</name>
    <dbReference type="NCBI Taxonomy" id="1111676"/>
    <lineage>
        <taxon>Bacteria</taxon>
        <taxon>Bacillati</taxon>
        <taxon>Mycoplasmatota</taxon>
        <taxon>Mollicutes</taxon>
        <taxon>Mycoplasmataceae</taxon>
        <taxon>Mycoplasma</taxon>
    </lineage>
</organism>
<dbReference type="KEGG" id="mhe:MHC_00340"/>
<reference evidence="1 2" key="1">
    <citation type="journal article" date="2012" name="J. Bacteriol.">
        <title>Complete genome sequence of Mycoplasma haemocanis strain Illinois.</title>
        <authorList>
            <person name="do Nascimento N.C."/>
            <person name="Guimaraes A.M."/>
            <person name="Santos A.P."/>
            <person name="Sanmiguel P.J."/>
            <person name="Messick J.B."/>
        </authorList>
    </citation>
    <scope>NUCLEOTIDE SEQUENCE [LARGE SCALE GENOMIC DNA]</scope>
    <source>
        <strain evidence="1 2">Illinois</strain>
    </source>
</reference>
<dbReference type="STRING" id="1111676.MHC_00340"/>
<evidence type="ECO:0008006" key="3">
    <source>
        <dbReference type="Google" id="ProtNLM"/>
    </source>
</evidence>
<dbReference type="Pfam" id="PF02575">
    <property type="entry name" value="YbaB_DNA_bd"/>
    <property type="match status" value="1"/>
</dbReference>
<proteinExistence type="predicted"/>
<dbReference type="PIRSF" id="PIRSF004555">
    <property type="entry name" value="UCP004555"/>
    <property type="match status" value="1"/>
</dbReference>
<gene>
    <name evidence="1" type="ordered locus">MHC_00340</name>
</gene>
<dbReference type="SUPFAM" id="SSF82607">
    <property type="entry name" value="YbaB-like"/>
    <property type="match status" value="1"/>
</dbReference>
<dbReference type="InterPro" id="IPR036894">
    <property type="entry name" value="YbaB-like_sf"/>
</dbReference>
<dbReference type="OrthoDB" id="9795263at2"/>
<name>H6N5H4_MYCHN</name>
<accession>H6N5H4</accession>
<dbReference type="GO" id="GO:0003677">
    <property type="term" value="F:DNA binding"/>
    <property type="evidence" value="ECO:0007669"/>
    <property type="project" value="InterPro"/>
</dbReference>
<dbReference type="InterPro" id="IPR004401">
    <property type="entry name" value="YbaB/EbfC"/>
</dbReference>
<dbReference type="Proteomes" id="UP000009135">
    <property type="component" value="Chromosome"/>
</dbReference>
<evidence type="ECO:0000313" key="2">
    <source>
        <dbReference type="Proteomes" id="UP000009135"/>
    </source>
</evidence>
<evidence type="ECO:0000313" key="1">
    <source>
        <dbReference type="EMBL" id="AEW44934.1"/>
    </source>
</evidence>